<dbReference type="Proteomes" id="UP000094378">
    <property type="component" value="Chromosome"/>
</dbReference>
<dbReference type="SUPFAM" id="SSF52799">
    <property type="entry name" value="(Phosphotyrosine protein) phosphatases II"/>
    <property type="match status" value="1"/>
</dbReference>
<dbReference type="AlphaFoldDB" id="A0A1B3SKX9"/>
<dbReference type="KEGG" id="shj:SHELI_v1c06410"/>
<name>A0A1B3SKX9_9MOLU</name>
<accession>A0A1B3SKX9</accession>
<sequence>MKKIVDNLYLGDQHSTPKGTELRLCCAEELFYSDGSNNILDIFKDNQKGVFYYKFEDYSNLKDMQIETINDAISEIEKNINSKQIYVHCLWGVNRSPSIVFMYMVRNKLIGGKSYKESQNEFWKIYPKHSPNPGWKEFLIKNYPYNF</sequence>
<protein>
    <recommendedName>
        <fullName evidence="3">Tyrosine specific protein phosphatases domain-containing protein</fullName>
    </recommendedName>
</protein>
<dbReference type="InterPro" id="IPR016130">
    <property type="entry name" value="Tyr_Pase_AS"/>
</dbReference>
<dbReference type="InterPro" id="IPR029021">
    <property type="entry name" value="Prot-tyrosine_phosphatase-like"/>
</dbReference>
<dbReference type="RefSeq" id="WP_084449247.1">
    <property type="nucleotide sequence ID" value="NZ_CP017015.1"/>
</dbReference>
<reference evidence="1 2" key="1">
    <citation type="submission" date="2016-08" db="EMBL/GenBank/DDBJ databases">
        <title>Complete genome sequence of Spiroplasma helicoides TABS-2 (DSM 22551).</title>
        <authorList>
            <person name="Shen W.-Y."/>
            <person name="Lo W.-S."/>
            <person name="Lai Y.-C."/>
            <person name="Kuo C.-H."/>
        </authorList>
    </citation>
    <scope>NUCLEOTIDE SEQUENCE [LARGE SCALE GENOMIC DNA]</scope>
    <source>
        <strain evidence="1 2">TABS-2</strain>
    </source>
</reference>
<dbReference type="STRING" id="216938.SHELI_v1c06410"/>
<dbReference type="EMBL" id="CP017015">
    <property type="protein sequence ID" value="AOG60592.1"/>
    <property type="molecule type" value="Genomic_DNA"/>
</dbReference>
<evidence type="ECO:0008006" key="3">
    <source>
        <dbReference type="Google" id="ProtNLM"/>
    </source>
</evidence>
<dbReference type="Gene3D" id="3.90.190.10">
    <property type="entry name" value="Protein tyrosine phosphatase superfamily"/>
    <property type="match status" value="1"/>
</dbReference>
<evidence type="ECO:0000313" key="1">
    <source>
        <dbReference type="EMBL" id="AOG60592.1"/>
    </source>
</evidence>
<dbReference type="OrthoDB" id="397722at2"/>
<gene>
    <name evidence="1" type="ORF">SHELI_v1c06410</name>
</gene>
<keyword evidence="2" id="KW-1185">Reference proteome</keyword>
<proteinExistence type="predicted"/>
<evidence type="ECO:0000313" key="2">
    <source>
        <dbReference type="Proteomes" id="UP000094378"/>
    </source>
</evidence>
<organism evidence="1 2">
    <name type="scientific">Spiroplasma helicoides</name>
    <dbReference type="NCBI Taxonomy" id="216938"/>
    <lineage>
        <taxon>Bacteria</taxon>
        <taxon>Bacillati</taxon>
        <taxon>Mycoplasmatota</taxon>
        <taxon>Mollicutes</taxon>
        <taxon>Entomoplasmatales</taxon>
        <taxon>Spiroplasmataceae</taxon>
        <taxon>Spiroplasma</taxon>
    </lineage>
</organism>
<dbReference type="PROSITE" id="PS00383">
    <property type="entry name" value="TYR_PHOSPHATASE_1"/>
    <property type="match status" value="1"/>
</dbReference>